<dbReference type="FunFam" id="3.20.20.30:FF:000002">
    <property type="entry name" value="LLM class flavin-dependent oxidoreductase"/>
    <property type="match status" value="1"/>
</dbReference>
<comment type="caution">
    <text evidence="3">The sequence shown here is derived from an EMBL/GenBank/DDBJ whole genome shotgun (WGS) entry which is preliminary data.</text>
</comment>
<reference evidence="3 4" key="1">
    <citation type="journal article" date="2014" name="Arch. Microbiol.">
        <title>Bacillus mesophilum sp. nov., strain IITR-54T, a novel 4-chlorobiphenyl dechlorinating bacterium.</title>
        <authorList>
            <person name="Manickam N."/>
            <person name="Singh N.K."/>
            <person name="Bajaj A."/>
            <person name="Kumar R.M."/>
            <person name="Kaur G."/>
            <person name="Kaur N."/>
            <person name="Bala M."/>
            <person name="Kumar A."/>
            <person name="Mayilraj S."/>
        </authorList>
    </citation>
    <scope>NUCLEOTIDE SEQUENCE [LARGE SCALE GENOMIC DNA]</scope>
    <source>
        <strain evidence="3 4">IITR-54</strain>
    </source>
</reference>
<dbReference type="EMBL" id="WBOT01000001">
    <property type="protein sequence ID" value="KAB2335680.1"/>
    <property type="molecule type" value="Genomic_DNA"/>
</dbReference>
<feature type="domain" description="Luciferase-like" evidence="2">
    <location>
        <begin position="1"/>
        <end position="298"/>
    </location>
</feature>
<dbReference type="AlphaFoldDB" id="A0A7V7UXD7"/>
<dbReference type="PANTHER" id="PTHR30137">
    <property type="entry name" value="LUCIFERASE-LIKE MONOOXYGENASE"/>
    <property type="match status" value="1"/>
</dbReference>
<dbReference type="InterPro" id="IPR011251">
    <property type="entry name" value="Luciferase-like_dom"/>
</dbReference>
<dbReference type="GO" id="GO:0016705">
    <property type="term" value="F:oxidoreductase activity, acting on paired donors, with incorporation or reduction of molecular oxygen"/>
    <property type="evidence" value="ECO:0007669"/>
    <property type="project" value="InterPro"/>
</dbReference>
<dbReference type="Gene3D" id="3.20.20.30">
    <property type="entry name" value="Luciferase-like domain"/>
    <property type="match status" value="1"/>
</dbReference>
<dbReference type="PANTHER" id="PTHR30137:SF19">
    <property type="entry name" value="LUCIFERASE-LIKE MONOOXYGENASE"/>
    <property type="match status" value="1"/>
</dbReference>
<dbReference type="InterPro" id="IPR050766">
    <property type="entry name" value="Bact_Lucif_Oxidored"/>
</dbReference>
<dbReference type="Proteomes" id="UP000441354">
    <property type="component" value="Unassembled WGS sequence"/>
</dbReference>
<sequence length="327" mass="36890">MKLSVLDQSVLSSGSTAQETLQNTTALAKLSEQLGFVRFWVAEHHNTDGIAGTSPEILITHLAAHTKKIKIGSGGVLLPQYSPFKVAENFKVLESLYPGRIDLGIGRSPGGNAETRLALTDGIRKSLNEFPRQVRDLQDYLQKQQKLNSEEVLAYPLTKTVPDLWLLGITHRGARLAAEYGTAFTFGHFISPVNGKRAIEYYYKHFQSSPRLDKPKANICIFVICANTQEEAEEMALSQDMWLLSIAKGESTKILSPEEARRKVLTPEDYSIIKENRKRMVIGTKDKVREQLLRLSELYQTEEFMIICNVYSFEDKVKSYKLTAELF</sequence>
<dbReference type="RefSeq" id="WP_151572295.1">
    <property type="nucleotide sequence ID" value="NZ_WBOT01000001.1"/>
</dbReference>
<organism evidence="3 4">
    <name type="scientific">Bacillus mesophilum</name>
    <dbReference type="NCBI Taxonomy" id="1071718"/>
    <lineage>
        <taxon>Bacteria</taxon>
        <taxon>Bacillati</taxon>
        <taxon>Bacillota</taxon>
        <taxon>Bacilli</taxon>
        <taxon>Bacillales</taxon>
        <taxon>Bacillaceae</taxon>
        <taxon>Bacillus</taxon>
    </lineage>
</organism>
<proteinExistence type="predicted"/>
<dbReference type="SUPFAM" id="SSF51679">
    <property type="entry name" value="Bacterial luciferase-like"/>
    <property type="match status" value="1"/>
</dbReference>
<accession>A0A7V7UXD7</accession>
<keyword evidence="4" id="KW-1185">Reference proteome</keyword>
<comment type="similarity">
    <text evidence="1">To bacterial alkanal monooxygenase alpha and beta chains.</text>
</comment>
<evidence type="ECO:0000256" key="1">
    <source>
        <dbReference type="ARBA" id="ARBA00007789"/>
    </source>
</evidence>
<dbReference type="NCBIfam" id="TIGR03558">
    <property type="entry name" value="oxido_grp_1"/>
    <property type="match status" value="1"/>
</dbReference>
<protein>
    <submittedName>
        <fullName evidence="3">LLM class flavin-dependent oxidoreductase</fullName>
    </submittedName>
</protein>
<dbReference type="Pfam" id="PF00296">
    <property type="entry name" value="Bac_luciferase"/>
    <property type="match status" value="1"/>
</dbReference>
<dbReference type="OrthoDB" id="9780518at2"/>
<name>A0A7V7UXD7_9BACI</name>
<dbReference type="InterPro" id="IPR036661">
    <property type="entry name" value="Luciferase-like_sf"/>
</dbReference>
<evidence type="ECO:0000313" key="3">
    <source>
        <dbReference type="EMBL" id="KAB2335680.1"/>
    </source>
</evidence>
<gene>
    <name evidence="3" type="ORF">F7732_03680</name>
</gene>
<evidence type="ECO:0000259" key="2">
    <source>
        <dbReference type="Pfam" id="PF00296"/>
    </source>
</evidence>
<evidence type="ECO:0000313" key="4">
    <source>
        <dbReference type="Proteomes" id="UP000441354"/>
    </source>
</evidence>
<dbReference type="InterPro" id="IPR019949">
    <property type="entry name" value="CmoO-like"/>
</dbReference>
<dbReference type="GO" id="GO:0005829">
    <property type="term" value="C:cytosol"/>
    <property type="evidence" value="ECO:0007669"/>
    <property type="project" value="TreeGrafter"/>
</dbReference>